<dbReference type="InterPro" id="IPR021314">
    <property type="entry name" value="DUF2911"/>
</dbReference>
<comment type="caution">
    <text evidence="1">The sequence shown here is derived from an EMBL/GenBank/DDBJ whole genome shotgun (WGS) entry which is preliminary data.</text>
</comment>
<sequence length="216" mass="25195">MKNKLSLFAFFIFFIGSLITSYSQNFSDLDKSPMDAVMARNEDNSPLVRIIYSRPFKRERTIFGELVPYGEVWRTGANETTEIRFYEHCSVNGKPVKKGTYALFSIPEKDEWTIIINKNHQDWGAYNYQEDADVLRFVLPAQETATIVEQFSISTRPATDGAYILMGWDDTFLRFKIEPDESLFPDENEIEKTPAKKDEVEKEEKTKKCKWFFGLF</sequence>
<name>A0ABQ1SJ66_9FLAO</name>
<evidence type="ECO:0008006" key="3">
    <source>
        <dbReference type="Google" id="ProtNLM"/>
    </source>
</evidence>
<accession>A0ABQ1SJ66</accession>
<dbReference type="Pfam" id="PF11138">
    <property type="entry name" value="DUF2911"/>
    <property type="match status" value="1"/>
</dbReference>
<evidence type="ECO:0000313" key="1">
    <source>
        <dbReference type="EMBL" id="GGE42699.1"/>
    </source>
</evidence>
<gene>
    <name evidence="1" type="ORF">GCM10010832_23250</name>
</gene>
<proteinExistence type="predicted"/>
<dbReference type="RefSeq" id="WP_188459311.1">
    <property type="nucleotide sequence ID" value="NZ_BMGM01000011.1"/>
</dbReference>
<dbReference type="EMBL" id="BMGM01000011">
    <property type="protein sequence ID" value="GGE42699.1"/>
    <property type="molecule type" value="Genomic_DNA"/>
</dbReference>
<keyword evidence="2" id="KW-1185">Reference proteome</keyword>
<reference evidence="2" key="1">
    <citation type="journal article" date="2019" name="Int. J. Syst. Evol. Microbiol.">
        <title>The Global Catalogue of Microorganisms (GCM) 10K type strain sequencing project: providing services to taxonomists for standard genome sequencing and annotation.</title>
        <authorList>
            <consortium name="The Broad Institute Genomics Platform"/>
            <consortium name="The Broad Institute Genome Sequencing Center for Infectious Disease"/>
            <person name="Wu L."/>
            <person name="Ma J."/>
        </authorList>
    </citation>
    <scope>NUCLEOTIDE SEQUENCE [LARGE SCALE GENOMIC DNA]</scope>
    <source>
        <strain evidence="2">CGMCC 1.12931</strain>
    </source>
</reference>
<dbReference type="Proteomes" id="UP000599179">
    <property type="component" value="Unassembled WGS sequence"/>
</dbReference>
<evidence type="ECO:0000313" key="2">
    <source>
        <dbReference type="Proteomes" id="UP000599179"/>
    </source>
</evidence>
<organism evidence="1 2">
    <name type="scientific">Psychroflexus planctonicus</name>
    <dbReference type="NCBI Taxonomy" id="1526575"/>
    <lineage>
        <taxon>Bacteria</taxon>
        <taxon>Pseudomonadati</taxon>
        <taxon>Bacteroidota</taxon>
        <taxon>Flavobacteriia</taxon>
        <taxon>Flavobacteriales</taxon>
        <taxon>Flavobacteriaceae</taxon>
        <taxon>Psychroflexus</taxon>
    </lineage>
</organism>
<protein>
    <recommendedName>
        <fullName evidence="3">DUF2911 domain-containing protein</fullName>
    </recommendedName>
</protein>